<evidence type="ECO:0000313" key="3">
    <source>
        <dbReference type="Proteomes" id="UP001153636"/>
    </source>
</evidence>
<gene>
    <name evidence="2" type="ORF">PSYICH_LOCUS10033</name>
</gene>
<organism evidence="2 3">
    <name type="scientific">Psylliodes chrysocephalus</name>
    <dbReference type="NCBI Taxonomy" id="3402493"/>
    <lineage>
        <taxon>Eukaryota</taxon>
        <taxon>Metazoa</taxon>
        <taxon>Ecdysozoa</taxon>
        <taxon>Arthropoda</taxon>
        <taxon>Hexapoda</taxon>
        <taxon>Insecta</taxon>
        <taxon>Pterygota</taxon>
        <taxon>Neoptera</taxon>
        <taxon>Endopterygota</taxon>
        <taxon>Coleoptera</taxon>
        <taxon>Polyphaga</taxon>
        <taxon>Cucujiformia</taxon>
        <taxon>Chrysomeloidea</taxon>
        <taxon>Chrysomelidae</taxon>
        <taxon>Galerucinae</taxon>
        <taxon>Alticini</taxon>
        <taxon>Psylliodes</taxon>
    </lineage>
</organism>
<keyword evidence="1" id="KW-0175">Coiled coil</keyword>
<dbReference type="AlphaFoldDB" id="A0A9P0CUX7"/>
<protein>
    <submittedName>
        <fullName evidence="2">Uncharacterized protein</fullName>
    </submittedName>
</protein>
<evidence type="ECO:0000313" key="2">
    <source>
        <dbReference type="EMBL" id="CAH1109887.1"/>
    </source>
</evidence>
<dbReference type="Proteomes" id="UP001153636">
    <property type="component" value="Chromosome 4"/>
</dbReference>
<reference evidence="2" key="1">
    <citation type="submission" date="2022-01" db="EMBL/GenBank/DDBJ databases">
        <authorList>
            <person name="King R."/>
        </authorList>
    </citation>
    <scope>NUCLEOTIDE SEQUENCE</scope>
</reference>
<dbReference type="OrthoDB" id="3066195at2759"/>
<keyword evidence="3" id="KW-1185">Reference proteome</keyword>
<dbReference type="EMBL" id="OV651816">
    <property type="protein sequence ID" value="CAH1109887.1"/>
    <property type="molecule type" value="Genomic_DNA"/>
</dbReference>
<evidence type="ECO:0000256" key="1">
    <source>
        <dbReference type="SAM" id="Coils"/>
    </source>
</evidence>
<feature type="coiled-coil region" evidence="1">
    <location>
        <begin position="80"/>
        <end position="107"/>
    </location>
</feature>
<sequence>MASTLKGFAIHDMSVMSENSVQGILADSDKSTTKLKKKVLISKEKSKTCSPWTSRNRPLITTPIYSELSAKYAKLADLKKEIATCELEQKKNQKVEFELRRKSLELDLKIKEVHLKKMLSSSNLPNY</sequence>
<name>A0A9P0CUX7_9CUCU</name>
<accession>A0A9P0CUX7</accession>
<proteinExistence type="predicted"/>